<feature type="transmembrane region" description="Helical" evidence="1">
    <location>
        <begin position="70"/>
        <end position="90"/>
    </location>
</feature>
<reference evidence="2" key="2">
    <citation type="submission" date="2020-09" db="EMBL/GenBank/DDBJ databases">
        <authorList>
            <person name="Sun Q."/>
            <person name="Kim S."/>
        </authorList>
    </citation>
    <scope>NUCLEOTIDE SEQUENCE</scope>
    <source>
        <strain evidence="2">KCTC 23310</strain>
    </source>
</reference>
<dbReference type="RefSeq" id="WP_189411809.1">
    <property type="nucleotide sequence ID" value="NZ_BMYJ01000006.1"/>
</dbReference>
<comment type="caution">
    <text evidence="2">The sequence shown here is derived from an EMBL/GenBank/DDBJ whole genome shotgun (WGS) entry which is preliminary data.</text>
</comment>
<protein>
    <submittedName>
        <fullName evidence="2">Uncharacterized protein</fullName>
    </submittedName>
</protein>
<reference evidence="2" key="1">
    <citation type="journal article" date="2014" name="Int. J. Syst. Evol. Microbiol.">
        <title>Complete genome sequence of Corynebacterium casei LMG S-19264T (=DSM 44701T), isolated from a smear-ripened cheese.</title>
        <authorList>
            <consortium name="US DOE Joint Genome Institute (JGI-PGF)"/>
            <person name="Walter F."/>
            <person name="Albersmeier A."/>
            <person name="Kalinowski J."/>
            <person name="Ruckert C."/>
        </authorList>
    </citation>
    <scope>NUCLEOTIDE SEQUENCE</scope>
    <source>
        <strain evidence="2">KCTC 23310</strain>
    </source>
</reference>
<sequence>MTPIAKSFLLAAVLSALCGLGLGIFMAASQDHTLGGVHAHLNLVGWVSLALFGFYYALTPQAVGGLARIHLLLSVLGAIVMPIGIALAILKGQEAVVAIGSLLVLGGMLVFGLTVLRHGVGRA</sequence>
<dbReference type="AlphaFoldDB" id="A0A918TQG1"/>
<keyword evidence="1" id="KW-0812">Transmembrane</keyword>
<evidence type="ECO:0000256" key="1">
    <source>
        <dbReference type="SAM" id="Phobius"/>
    </source>
</evidence>
<evidence type="ECO:0000313" key="2">
    <source>
        <dbReference type="EMBL" id="GHC58692.1"/>
    </source>
</evidence>
<dbReference type="Proteomes" id="UP000638981">
    <property type="component" value="Unassembled WGS sequence"/>
</dbReference>
<keyword evidence="3" id="KW-1185">Reference proteome</keyword>
<name>A0A918TQG1_9RHOB</name>
<gene>
    <name evidence="2" type="ORF">GCM10007315_23000</name>
</gene>
<dbReference type="Gene3D" id="1.20.210.10">
    <property type="entry name" value="Cytochrome c oxidase-like, subunit I domain"/>
    <property type="match status" value="1"/>
</dbReference>
<organism evidence="2 3">
    <name type="scientific">Neogemmobacter tilapiae</name>
    <dbReference type="NCBI Taxonomy" id="875041"/>
    <lineage>
        <taxon>Bacteria</taxon>
        <taxon>Pseudomonadati</taxon>
        <taxon>Pseudomonadota</taxon>
        <taxon>Alphaproteobacteria</taxon>
        <taxon>Rhodobacterales</taxon>
        <taxon>Paracoccaceae</taxon>
        <taxon>Neogemmobacter</taxon>
    </lineage>
</organism>
<feature type="transmembrane region" description="Helical" evidence="1">
    <location>
        <begin position="39"/>
        <end position="58"/>
    </location>
</feature>
<keyword evidence="1" id="KW-0472">Membrane</keyword>
<feature type="transmembrane region" description="Helical" evidence="1">
    <location>
        <begin position="96"/>
        <end position="116"/>
    </location>
</feature>
<keyword evidence="1" id="KW-1133">Transmembrane helix</keyword>
<dbReference type="SUPFAM" id="SSF81442">
    <property type="entry name" value="Cytochrome c oxidase subunit I-like"/>
    <property type="match status" value="1"/>
</dbReference>
<proteinExistence type="predicted"/>
<accession>A0A918TQG1</accession>
<dbReference type="InterPro" id="IPR036927">
    <property type="entry name" value="Cyt_c_oxase-like_su1_sf"/>
</dbReference>
<dbReference type="EMBL" id="BMYJ01000006">
    <property type="protein sequence ID" value="GHC58692.1"/>
    <property type="molecule type" value="Genomic_DNA"/>
</dbReference>
<evidence type="ECO:0000313" key="3">
    <source>
        <dbReference type="Proteomes" id="UP000638981"/>
    </source>
</evidence>